<dbReference type="EMBL" id="BMUB01000001">
    <property type="protein sequence ID" value="GGU56466.1"/>
    <property type="molecule type" value="Genomic_DNA"/>
</dbReference>
<protein>
    <recommendedName>
        <fullName evidence="8">Fatty acid hydroxylase domain-containing protein</fullName>
    </recommendedName>
</protein>
<keyword evidence="4" id="KW-0560">Oxidoreductase</keyword>
<keyword evidence="5" id="KW-0443">Lipid metabolism</keyword>
<dbReference type="GO" id="GO:0008610">
    <property type="term" value="P:lipid biosynthetic process"/>
    <property type="evidence" value="ECO:0007669"/>
    <property type="project" value="InterPro"/>
</dbReference>
<feature type="transmembrane region" description="Helical" evidence="7">
    <location>
        <begin position="70"/>
        <end position="92"/>
    </location>
</feature>
<feature type="transmembrane region" description="Helical" evidence="7">
    <location>
        <begin position="167"/>
        <end position="192"/>
    </location>
</feature>
<comment type="subcellular location">
    <subcellularLocation>
        <location evidence="1">Endomembrane system</location>
        <topology evidence="1">Multi-pass membrane protein</topology>
    </subcellularLocation>
</comment>
<evidence type="ECO:0000256" key="6">
    <source>
        <dbReference type="ARBA" id="ARBA00023136"/>
    </source>
</evidence>
<dbReference type="GO" id="GO:0050479">
    <property type="term" value="F:glyceryl-ether monooxygenase activity"/>
    <property type="evidence" value="ECO:0007669"/>
    <property type="project" value="TreeGrafter"/>
</dbReference>
<dbReference type="GO" id="GO:0005506">
    <property type="term" value="F:iron ion binding"/>
    <property type="evidence" value="ECO:0007669"/>
    <property type="project" value="InterPro"/>
</dbReference>
<evidence type="ECO:0000256" key="7">
    <source>
        <dbReference type="SAM" id="Phobius"/>
    </source>
</evidence>
<keyword evidence="2 7" id="KW-0812">Transmembrane</keyword>
<evidence type="ECO:0000313" key="9">
    <source>
        <dbReference type="EMBL" id="GGU56466.1"/>
    </source>
</evidence>
<evidence type="ECO:0000256" key="3">
    <source>
        <dbReference type="ARBA" id="ARBA00022989"/>
    </source>
</evidence>
<feature type="transmembrane region" description="Helical" evidence="7">
    <location>
        <begin position="34"/>
        <end position="50"/>
    </location>
</feature>
<dbReference type="AlphaFoldDB" id="A0A8H9HGB0"/>
<organism evidence="9 10">
    <name type="scientific">Kitasatospora aureofaciens</name>
    <name type="common">Streptomyces aureofaciens</name>
    <dbReference type="NCBI Taxonomy" id="1894"/>
    <lineage>
        <taxon>Bacteria</taxon>
        <taxon>Bacillati</taxon>
        <taxon>Actinomycetota</taxon>
        <taxon>Actinomycetes</taxon>
        <taxon>Kitasatosporales</taxon>
        <taxon>Streptomycetaceae</taxon>
        <taxon>Kitasatospora</taxon>
    </lineage>
</organism>
<keyword evidence="3 7" id="KW-1133">Transmembrane helix</keyword>
<feature type="domain" description="Fatty acid hydroxylase" evidence="8">
    <location>
        <begin position="109"/>
        <end position="241"/>
    </location>
</feature>
<proteinExistence type="predicted"/>
<dbReference type="GO" id="GO:0016020">
    <property type="term" value="C:membrane"/>
    <property type="evidence" value="ECO:0007669"/>
    <property type="project" value="GOC"/>
</dbReference>
<dbReference type="GO" id="GO:0012505">
    <property type="term" value="C:endomembrane system"/>
    <property type="evidence" value="ECO:0007669"/>
    <property type="project" value="UniProtKB-SubCell"/>
</dbReference>
<evidence type="ECO:0000256" key="1">
    <source>
        <dbReference type="ARBA" id="ARBA00004127"/>
    </source>
</evidence>
<dbReference type="Proteomes" id="UP000610124">
    <property type="component" value="Unassembled WGS sequence"/>
</dbReference>
<evidence type="ECO:0000313" key="10">
    <source>
        <dbReference type="Proteomes" id="UP000610124"/>
    </source>
</evidence>
<evidence type="ECO:0000256" key="4">
    <source>
        <dbReference type="ARBA" id="ARBA00023002"/>
    </source>
</evidence>
<evidence type="ECO:0000259" key="8">
    <source>
        <dbReference type="Pfam" id="PF04116"/>
    </source>
</evidence>
<reference evidence="9" key="2">
    <citation type="submission" date="2020-09" db="EMBL/GenBank/DDBJ databases">
        <authorList>
            <person name="Sun Q."/>
            <person name="Ohkuma M."/>
        </authorList>
    </citation>
    <scope>NUCLEOTIDE SEQUENCE</scope>
    <source>
        <strain evidence="9">JCM 4434</strain>
    </source>
</reference>
<gene>
    <name evidence="9" type="ORF">GCM10010502_03510</name>
</gene>
<dbReference type="InterPro" id="IPR051689">
    <property type="entry name" value="Sterol_desaturase/TMEM195"/>
</dbReference>
<dbReference type="InterPro" id="IPR006694">
    <property type="entry name" value="Fatty_acid_hydroxylase"/>
</dbReference>
<dbReference type="RefSeq" id="WP_305953116.1">
    <property type="nucleotide sequence ID" value="NZ_BMUB01000001.1"/>
</dbReference>
<dbReference type="GeneID" id="97483539"/>
<accession>A0A8H9HGB0</accession>
<reference evidence="9" key="1">
    <citation type="journal article" date="2014" name="Int. J. Syst. Evol. Microbiol.">
        <title>Complete genome sequence of Corynebacterium casei LMG S-19264T (=DSM 44701T), isolated from a smear-ripened cheese.</title>
        <authorList>
            <consortium name="US DOE Joint Genome Institute (JGI-PGF)"/>
            <person name="Walter F."/>
            <person name="Albersmeier A."/>
            <person name="Kalinowski J."/>
            <person name="Ruckert C."/>
        </authorList>
    </citation>
    <scope>NUCLEOTIDE SEQUENCE</scope>
    <source>
        <strain evidence="9">JCM 4434</strain>
    </source>
</reference>
<dbReference type="GO" id="GO:0006643">
    <property type="term" value="P:membrane lipid metabolic process"/>
    <property type="evidence" value="ECO:0007669"/>
    <property type="project" value="TreeGrafter"/>
</dbReference>
<dbReference type="Pfam" id="PF04116">
    <property type="entry name" value="FA_hydroxylase"/>
    <property type="match status" value="1"/>
</dbReference>
<dbReference type="PANTHER" id="PTHR21624">
    <property type="entry name" value="STEROL DESATURASE-RELATED PROTEIN"/>
    <property type="match status" value="1"/>
</dbReference>
<evidence type="ECO:0000256" key="2">
    <source>
        <dbReference type="ARBA" id="ARBA00022692"/>
    </source>
</evidence>
<dbReference type="PANTHER" id="PTHR21624:SF1">
    <property type="entry name" value="ALKYLGLYCEROL MONOOXYGENASE"/>
    <property type="match status" value="1"/>
</dbReference>
<name>A0A8H9HGB0_KITAU</name>
<evidence type="ECO:0000256" key="5">
    <source>
        <dbReference type="ARBA" id="ARBA00023098"/>
    </source>
</evidence>
<keyword evidence="6 7" id="KW-0472">Membrane</keyword>
<sequence length="285" mass="31396">MLSAIARRLAHPLLLLGVLCTAVATLRFHWAPDQVSPLALIAVIGYLALLERLIPYRTDWHPSGRELRWYSVYFLLSMVGGGLAQGLVTALVELLGPARPALPFALEVPLALLLGSLGDYLVHRWSHRNRWLWRLHGVHHVPDKVNVANNGVNHFLDVLFAQSVVQLLLALIGFSADSVFVVGIFVMAQGYFVHANIDVRIGLLGHVLAGPELHRLHHSTDLAEAGHYASDLSLWDHAFGSFTWRPGRTPETVGLTDPAAFPATGELGATLLHPWRRTRTTEQSA</sequence>
<comment type="caution">
    <text evidence="9">The sequence shown here is derived from an EMBL/GenBank/DDBJ whole genome shotgun (WGS) entry which is preliminary data.</text>
</comment>